<keyword evidence="3" id="KW-1133">Transmembrane helix</keyword>
<dbReference type="SUPFAM" id="SSF53474">
    <property type="entry name" value="alpha/beta-Hydrolases"/>
    <property type="match status" value="1"/>
</dbReference>
<dbReference type="PANTHER" id="PTHR12277">
    <property type="entry name" value="ALPHA/BETA HYDROLASE DOMAIN-CONTAINING PROTEIN"/>
    <property type="match status" value="1"/>
</dbReference>
<feature type="coiled-coil region" evidence="1">
    <location>
        <begin position="919"/>
        <end position="946"/>
    </location>
</feature>
<dbReference type="GO" id="GO:0016020">
    <property type="term" value="C:membrane"/>
    <property type="evidence" value="ECO:0007669"/>
    <property type="project" value="TreeGrafter"/>
</dbReference>
<keyword evidence="5" id="KW-1185">Reference proteome</keyword>
<dbReference type="Proteomes" id="UP000039865">
    <property type="component" value="Unassembled WGS sequence"/>
</dbReference>
<evidence type="ECO:0000256" key="2">
    <source>
        <dbReference type="SAM" id="MobiDB-lite"/>
    </source>
</evidence>
<feature type="transmembrane region" description="Helical" evidence="3">
    <location>
        <begin position="71"/>
        <end position="97"/>
    </location>
</feature>
<gene>
    <name evidence="4" type="primary">Contig4414.g4720</name>
    <name evidence="4" type="ORF">STYLEM_2850</name>
</gene>
<feature type="region of interest" description="Disordered" evidence="2">
    <location>
        <begin position="1"/>
        <end position="28"/>
    </location>
</feature>
<name>A0A077ZX98_STYLE</name>
<reference evidence="4 5" key="1">
    <citation type="submission" date="2014-06" db="EMBL/GenBank/DDBJ databases">
        <authorList>
            <person name="Swart Estienne"/>
        </authorList>
    </citation>
    <scope>NUCLEOTIDE SEQUENCE [LARGE SCALE GENOMIC DNA]</scope>
    <source>
        <strain evidence="4 5">130c</strain>
    </source>
</reference>
<dbReference type="InterPro" id="IPR029058">
    <property type="entry name" value="AB_hydrolase_fold"/>
</dbReference>
<dbReference type="OrthoDB" id="10249433at2759"/>
<feature type="compositionally biased region" description="Basic and acidic residues" evidence="2">
    <location>
        <begin position="1"/>
        <end position="21"/>
    </location>
</feature>
<protein>
    <submittedName>
        <fullName evidence="4">Uncharacterized protein</fullName>
    </submittedName>
</protein>
<dbReference type="EMBL" id="CCKQ01002761">
    <property type="protein sequence ID" value="CDW73862.1"/>
    <property type="molecule type" value="Genomic_DNA"/>
</dbReference>
<dbReference type="PANTHER" id="PTHR12277:SF81">
    <property type="entry name" value="PROTEIN ABHD13"/>
    <property type="match status" value="1"/>
</dbReference>
<evidence type="ECO:0000256" key="3">
    <source>
        <dbReference type="SAM" id="Phobius"/>
    </source>
</evidence>
<keyword evidence="3" id="KW-0472">Membrane</keyword>
<evidence type="ECO:0000313" key="5">
    <source>
        <dbReference type="Proteomes" id="UP000039865"/>
    </source>
</evidence>
<accession>A0A077ZX98</accession>
<dbReference type="InParanoid" id="A0A077ZX98"/>
<evidence type="ECO:0000256" key="1">
    <source>
        <dbReference type="SAM" id="Coils"/>
    </source>
</evidence>
<dbReference type="Gene3D" id="3.40.50.1820">
    <property type="entry name" value="alpha/beta hydrolase"/>
    <property type="match status" value="1"/>
</dbReference>
<dbReference type="AlphaFoldDB" id="A0A077ZX98"/>
<keyword evidence="1" id="KW-0175">Coiled coil</keyword>
<organism evidence="4 5">
    <name type="scientific">Stylonychia lemnae</name>
    <name type="common">Ciliate</name>
    <dbReference type="NCBI Taxonomy" id="5949"/>
    <lineage>
        <taxon>Eukaryota</taxon>
        <taxon>Sar</taxon>
        <taxon>Alveolata</taxon>
        <taxon>Ciliophora</taxon>
        <taxon>Intramacronucleata</taxon>
        <taxon>Spirotrichea</taxon>
        <taxon>Stichotrichia</taxon>
        <taxon>Sporadotrichida</taxon>
        <taxon>Oxytrichidae</taxon>
        <taxon>Stylonychinae</taxon>
        <taxon>Stylonychia</taxon>
    </lineage>
</organism>
<sequence>MQVLREEQDDFNDKQSRHSQRDISTQRTKASLKIKNIFKKSLLEKARQRLKMPGYFRKPSVVLLFKKSCRLILILTFIGLIVLLFTLIFQLFAYFITNIGASILGRTFCTIAAFPGSFWFWRKDIEYRFSMQICHCLLLIIFSDNCMQLKANIKVARESIEQMEEGQQKDLWSLDLDQQKEQGYQDQGSRSFNVDVFLLEDPNNMKNFQELISTFKEFELLLNQYFKPNNFKDTIKYYFGAKPLGTGDLMRAEMIMKYNGQQFWVTSFDGKQIDCMILKSNTIRPSDSSNSNNSNRLSEDSEQMSYQNKPTVLFCNPNACYYEYLHYQNEWIDYYYNLGVNIVIWNYRCYGRSQKGSISPTAIMRDGEKVCQYVRSNLISGKLAIHGESLGGCVASYIAKKCKVDFVFVDRTFASMSDIAFWTFGGRIACTLFLVLTRWSEQCWVNFWEIQECYKLMGCDPDDKIITDLASQRNCIAKHLIRSKLDANLSSIPKYKSEQKLNVDNYIISKQDFKIFKDSLINLSEMFTDFQERARLIPLLSQNEKSKRQSMKLNDNSLSIDVDQDPINKLRDKEFKKKIQLGGMTPNINQLNYLNNDLLPEVNLENGDFNNNNKDFLIESAHVKSNFGINNLLNNSEIVSGGKGVIPDAQIKKISHHKKNILSLQLPQIQFYGSSHAPHEPIETDLEGMSALEEKYMSMNIMSNRTGVSQKPQLQAIPNKQSDEQRRVQKIEQKYMLMEENSHKKTNFNSLYQILLKIRRILGQIDAAGKPLVSIIDQRHKGRLAQFRQEEELQMFIANLEIFGSMHPFSSDDFPNYLNQRFKALKQLSNVRDILYKLDSQFHLKVQNTELRTSKNEKDLSDLFEHENPFHHVKSFEEVKLGEKDIDDLDFDAEIAYDVSQKYSDNNNFSWKHRDSIESDQIKCDIKESERKLQRSESQNSTTNDLVVDNAVQQLQERQKLIISGVTSVEPSTQNESSITMNVINHTDLNQTTVLKGISANLPKPAFDNMIEPTAEQIGHYLLLQCGHNGYFSHKERLIYEKHLVKSGFISETQLSHVNMNRASCVTIDDFEGGGGYRTKANLEQLHSNSTHGSQQQMLMLLQSSNMDTNIANLTTYNNTMGLKDLKTITGDNTQVTEGTKVFGQKLQSERLQQEASVLNDSYLPFND</sequence>
<keyword evidence="3" id="KW-0812">Transmembrane</keyword>
<dbReference type="OMA" id="AYFITNI"/>
<evidence type="ECO:0000313" key="4">
    <source>
        <dbReference type="EMBL" id="CDW73862.1"/>
    </source>
</evidence>
<feature type="transmembrane region" description="Helical" evidence="3">
    <location>
        <begin position="103"/>
        <end position="121"/>
    </location>
</feature>
<dbReference type="GO" id="GO:0008474">
    <property type="term" value="F:palmitoyl-(protein) hydrolase activity"/>
    <property type="evidence" value="ECO:0007669"/>
    <property type="project" value="TreeGrafter"/>
</dbReference>
<proteinExistence type="predicted"/>